<keyword evidence="1" id="KW-0596">Phosphopantetheine</keyword>
<dbReference type="GO" id="GO:0043041">
    <property type="term" value="P:amino acid activation for nonribosomal peptide biosynthetic process"/>
    <property type="evidence" value="ECO:0007669"/>
    <property type="project" value="TreeGrafter"/>
</dbReference>
<name>A0A9P6MFK0_9FUNG</name>
<dbReference type="FunFam" id="3.40.50.12780:FF:000012">
    <property type="entry name" value="Non-ribosomal peptide synthetase"/>
    <property type="match status" value="1"/>
</dbReference>
<dbReference type="InterPro" id="IPR000873">
    <property type="entry name" value="AMP-dep_synth/lig_dom"/>
</dbReference>
<feature type="domain" description="AMP-dependent synthetase/ligase" evidence="4">
    <location>
        <begin position="520"/>
        <end position="866"/>
    </location>
</feature>
<dbReference type="CDD" id="cd19531">
    <property type="entry name" value="LCL_NRPS-like"/>
    <property type="match status" value="1"/>
</dbReference>
<dbReference type="Pfam" id="PF00668">
    <property type="entry name" value="Condensation"/>
    <property type="match status" value="1"/>
</dbReference>
<reference evidence="6" key="1">
    <citation type="journal article" date="2020" name="Fungal Divers.">
        <title>Resolving the Mortierellaceae phylogeny through synthesis of multi-gene phylogenetics and phylogenomics.</title>
        <authorList>
            <person name="Vandepol N."/>
            <person name="Liber J."/>
            <person name="Desiro A."/>
            <person name="Na H."/>
            <person name="Kennedy M."/>
            <person name="Barry K."/>
            <person name="Grigoriev I.V."/>
            <person name="Miller A.N."/>
            <person name="O'Donnell K."/>
            <person name="Stajich J.E."/>
            <person name="Bonito G."/>
        </authorList>
    </citation>
    <scope>NUCLEOTIDE SEQUENCE</scope>
    <source>
        <strain evidence="6">MES-2147</strain>
    </source>
</reference>
<dbReference type="SUPFAM" id="SSF47336">
    <property type="entry name" value="ACP-like"/>
    <property type="match status" value="1"/>
</dbReference>
<dbReference type="Gene3D" id="3.30.559.30">
    <property type="entry name" value="Nonribosomal peptide synthetase, condensation domain"/>
    <property type="match status" value="1"/>
</dbReference>
<dbReference type="GO" id="GO:0031177">
    <property type="term" value="F:phosphopantetheine binding"/>
    <property type="evidence" value="ECO:0007669"/>
    <property type="project" value="TreeGrafter"/>
</dbReference>
<dbReference type="Gene3D" id="3.40.50.980">
    <property type="match status" value="2"/>
</dbReference>
<keyword evidence="2" id="KW-0597">Phosphoprotein</keyword>
<dbReference type="FunFam" id="2.30.38.10:FF:000001">
    <property type="entry name" value="Non-ribosomal peptide synthetase PvdI"/>
    <property type="match status" value="1"/>
</dbReference>
<dbReference type="FunFam" id="3.30.559.10:FF:000012">
    <property type="entry name" value="Non-ribosomal peptide synthetase"/>
    <property type="match status" value="1"/>
</dbReference>
<dbReference type="SUPFAM" id="SSF56801">
    <property type="entry name" value="Acetyl-CoA synthetase-like"/>
    <property type="match status" value="1"/>
</dbReference>
<dbReference type="OrthoDB" id="416786at2759"/>
<dbReference type="GO" id="GO:0005737">
    <property type="term" value="C:cytoplasm"/>
    <property type="evidence" value="ECO:0007669"/>
    <property type="project" value="TreeGrafter"/>
</dbReference>
<dbReference type="Gene3D" id="2.30.38.10">
    <property type="entry name" value="Luciferase, Domain 3"/>
    <property type="match status" value="1"/>
</dbReference>
<dbReference type="AlphaFoldDB" id="A0A9P6MFK0"/>
<dbReference type="SUPFAM" id="SSF52777">
    <property type="entry name" value="CoA-dependent acyltransferases"/>
    <property type="match status" value="2"/>
</dbReference>
<dbReference type="InterPro" id="IPR001242">
    <property type="entry name" value="Condensation_dom"/>
</dbReference>
<feature type="domain" description="Condensation" evidence="5">
    <location>
        <begin position="57"/>
        <end position="499"/>
    </location>
</feature>
<evidence type="ECO:0008006" key="8">
    <source>
        <dbReference type="Google" id="ProtNLM"/>
    </source>
</evidence>
<dbReference type="GO" id="GO:0044550">
    <property type="term" value="P:secondary metabolite biosynthetic process"/>
    <property type="evidence" value="ECO:0007669"/>
    <property type="project" value="TreeGrafter"/>
</dbReference>
<comment type="caution">
    <text evidence="6">The sequence shown here is derived from an EMBL/GenBank/DDBJ whole genome shotgun (WGS) entry which is preliminary data.</text>
</comment>
<feature type="non-terminal residue" evidence="6">
    <location>
        <position position="1"/>
    </location>
</feature>
<dbReference type="CDD" id="cd05930">
    <property type="entry name" value="A_NRPS"/>
    <property type="match status" value="1"/>
</dbReference>
<dbReference type="InterPro" id="IPR020845">
    <property type="entry name" value="AMP-binding_CS"/>
</dbReference>
<evidence type="ECO:0000313" key="6">
    <source>
        <dbReference type="EMBL" id="KAF9996659.1"/>
    </source>
</evidence>
<dbReference type="PANTHER" id="PTHR45527:SF1">
    <property type="entry name" value="FATTY ACID SYNTHASE"/>
    <property type="match status" value="1"/>
</dbReference>
<dbReference type="Proteomes" id="UP000749646">
    <property type="component" value="Unassembled WGS sequence"/>
</dbReference>
<dbReference type="Pfam" id="PF00501">
    <property type="entry name" value="AMP-binding"/>
    <property type="match status" value="1"/>
</dbReference>
<dbReference type="InterPro" id="IPR045851">
    <property type="entry name" value="AMP-bd_C_sf"/>
</dbReference>
<evidence type="ECO:0000313" key="7">
    <source>
        <dbReference type="Proteomes" id="UP000749646"/>
    </source>
</evidence>
<dbReference type="PANTHER" id="PTHR45527">
    <property type="entry name" value="NONRIBOSOMAL PEPTIDE SYNTHETASE"/>
    <property type="match status" value="1"/>
</dbReference>
<dbReference type="Gene3D" id="3.30.300.30">
    <property type="match status" value="1"/>
</dbReference>
<evidence type="ECO:0000256" key="3">
    <source>
        <dbReference type="ARBA" id="ARBA00029454"/>
    </source>
</evidence>
<evidence type="ECO:0000256" key="1">
    <source>
        <dbReference type="ARBA" id="ARBA00022450"/>
    </source>
</evidence>
<proteinExistence type="inferred from homology"/>
<evidence type="ECO:0000256" key="2">
    <source>
        <dbReference type="ARBA" id="ARBA00022553"/>
    </source>
</evidence>
<dbReference type="NCBIfam" id="TIGR01733">
    <property type="entry name" value="AA-adenyl-dom"/>
    <property type="match status" value="1"/>
</dbReference>
<dbReference type="Gene3D" id="3.30.559.10">
    <property type="entry name" value="Chloramphenicol acetyltransferase-like domain"/>
    <property type="match status" value="1"/>
</dbReference>
<dbReference type="FunFam" id="3.40.50.980:FF:000001">
    <property type="entry name" value="Non-ribosomal peptide synthetase"/>
    <property type="match status" value="1"/>
</dbReference>
<comment type="similarity">
    <text evidence="3">Belongs to the NRP synthetase family.</text>
</comment>
<accession>A0A9P6MFK0</accession>
<keyword evidence="7" id="KW-1185">Reference proteome</keyword>
<dbReference type="InterPro" id="IPR036736">
    <property type="entry name" value="ACP-like_sf"/>
</dbReference>
<dbReference type="InterPro" id="IPR023213">
    <property type="entry name" value="CAT-like_dom_sf"/>
</dbReference>
<gene>
    <name evidence="6" type="ORF">BGZ65_007764</name>
</gene>
<protein>
    <recommendedName>
        <fullName evidence="8">Amino acid adenylation domain-containing protein</fullName>
    </recommendedName>
</protein>
<dbReference type="GO" id="GO:0003824">
    <property type="term" value="F:catalytic activity"/>
    <property type="evidence" value="ECO:0007669"/>
    <property type="project" value="InterPro"/>
</dbReference>
<sequence length="952" mass="106122">MAVRMMNRVANMGAKLPLATLFASPSLSAFADEIKKHLEQESDTVLPAIEQIPRTEALPLSFAQQRMWFLAQLDGVSDIYHIPLFIRLRGPLDRKSWQLAVNDLFARHEALRSVFVAVNGQPHVRILPSEGVPVGYIDLRGTTDIDGQLVNLAANEAKASFDLSTGPLIRVTLIQIADDEHLLLLTQHHIVSDGWSMAIMTRELRQLYSAHYRNEPNPLSPLAIQYPDYAAWQQQWFTGDQLKNQVEYWRTTLADAPVLIDLPTDHPRPPQQSYVGSRVPIVLDAELTSALRRFSQKHGVTLFMTILTAWSVVLSRLSGQDDIVIGTPSANRGHHEIEPLIGLFVNTLALRVDLSGRPTTRDLLERVRRCTLAAHGHQDLPFEQVVEIVQPPRRMNHTPLFQVMFVWQNNEASEWYLEDLQATPFPLHYEISKFDLELGLFESDEKIAGSLRYATSLFDRSTIEKHVGYLSTMLREMTANEDQLTSATDLLSPAERTLLLQTWNMTQDDYPTDLCLHHLFEQQVARTPEAIAVVNEDKSMTYSELNARANSLAHHLIGLGVEPDTLVGICVERSLGMIIGILAILKAGGAYVPLDPAFASERLFDILTDASPSIVLADTTGAAVIQSLDLSRFIMVDPNSLLGGSTANPQITSLSTRHLAYVIYTSGTTGKPKGVMLEHFGVVNLVKFRQTSLDLDSRSRLTQFFSFSFDSSVCEIFPALSLGCTLHLLQDSTRLDQHRLWEYLEKHSITHVVITPAVLQDCKDLPQLSTPTTFIIAGEALPAALVRKLNVMLPNCTIINEYGPTETTVAATSWKFATDLTNDIVPIGRPYANKRIYVLDTHGKPVPLGAVGEMYIGGVGVARGYLNRPELTAEKFLNDPFAGDADARMYRTGDLVRYLPDGNLVYLGRNDHQVKIRGFRIELGEIEARLHEHPLIAEAVVIATGEMANKRL</sequence>
<dbReference type="EMBL" id="JAAAHW010001129">
    <property type="protein sequence ID" value="KAF9996659.1"/>
    <property type="molecule type" value="Genomic_DNA"/>
</dbReference>
<evidence type="ECO:0000259" key="5">
    <source>
        <dbReference type="Pfam" id="PF00668"/>
    </source>
</evidence>
<dbReference type="InterPro" id="IPR010071">
    <property type="entry name" value="AA_adenyl_dom"/>
</dbReference>
<evidence type="ECO:0000259" key="4">
    <source>
        <dbReference type="Pfam" id="PF00501"/>
    </source>
</evidence>
<organism evidence="6 7">
    <name type="scientific">Modicella reniformis</name>
    <dbReference type="NCBI Taxonomy" id="1440133"/>
    <lineage>
        <taxon>Eukaryota</taxon>
        <taxon>Fungi</taxon>
        <taxon>Fungi incertae sedis</taxon>
        <taxon>Mucoromycota</taxon>
        <taxon>Mortierellomycotina</taxon>
        <taxon>Mortierellomycetes</taxon>
        <taxon>Mortierellales</taxon>
        <taxon>Mortierellaceae</taxon>
        <taxon>Modicella</taxon>
    </lineage>
</organism>
<dbReference type="PROSITE" id="PS00455">
    <property type="entry name" value="AMP_BINDING"/>
    <property type="match status" value="1"/>
</dbReference>